<sequence>MALKRLCFSERFKFLPISFFTNARTTHSFCTSAKNTSTNSNNKNNYIADERYQQLENLDMMTAAKILFTDPPKKKQFGFDFHLVQFFFACLPSLAVYLVAQYARYDMRKMEVEVEQKRKQKEVEEAKEREKEMELNPSEVKEEKSDPQLSEVKVRLDKLEEVVKEIVVETKNQSGSKLAKNQVTNDEKKHPISSALNNTSTPDSASNKVVDEDNLGKHNYLKSKPELHEESKGSVATGNSSLLNPKDQDQSGGAS</sequence>
<accession>A0ABD1MQX3</accession>
<evidence type="ECO:0000313" key="3">
    <source>
        <dbReference type="EMBL" id="KAL2338204.1"/>
    </source>
</evidence>
<evidence type="ECO:0000256" key="2">
    <source>
        <dbReference type="SAM" id="Phobius"/>
    </source>
</evidence>
<proteinExistence type="predicted"/>
<feature type="region of interest" description="Disordered" evidence="1">
    <location>
        <begin position="170"/>
        <end position="255"/>
    </location>
</feature>
<dbReference type="AlphaFoldDB" id="A0ABD1MQX3"/>
<keyword evidence="2" id="KW-1133">Transmembrane helix</keyword>
<feature type="transmembrane region" description="Helical" evidence="2">
    <location>
        <begin position="81"/>
        <end position="100"/>
    </location>
</feature>
<keyword evidence="2" id="KW-0472">Membrane</keyword>
<feature type="compositionally biased region" description="Basic and acidic residues" evidence="1">
    <location>
        <begin position="223"/>
        <end position="232"/>
    </location>
</feature>
<dbReference type="PANTHER" id="PTHR36339">
    <property type="entry name" value="F23A5.5"/>
    <property type="match status" value="1"/>
</dbReference>
<name>A0ABD1MQX3_9FABA</name>
<keyword evidence="4" id="KW-1185">Reference proteome</keyword>
<gene>
    <name evidence="3" type="ORF">Fmac_012650</name>
</gene>
<keyword evidence="2" id="KW-0812">Transmembrane</keyword>
<dbReference type="Proteomes" id="UP001603857">
    <property type="component" value="Unassembled WGS sequence"/>
</dbReference>
<feature type="compositionally biased region" description="Polar residues" evidence="1">
    <location>
        <begin position="170"/>
        <end position="184"/>
    </location>
</feature>
<evidence type="ECO:0000313" key="4">
    <source>
        <dbReference type="Proteomes" id="UP001603857"/>
    </source>
</evidence>
<evidence type="ECO:0008006" key="5">
    <source>
        <dbReference type="Google" id="ProtNLM"/>
    </source>
</evidence>
<feature type="compositionally biased region" description="Polar residues" evidence="1">
    <location>
        <begin position="234"/>
        <end position="243"/>
    </location>
</feature>
<comment type="caution">
    <text evidence="3">The sequence shown here is derived from an EMBL/GenBank/DDBJ whole genome shotgun (WGS) entry which is preliminary data.</text>
</comment>
<organism evidence="3 4">
    <name type="scientific">Flemingia macrophylla</name>
    <dbReference type="NCBI Taxonomy" id="520843"/>
    <lineage>
        <taxon>Eukaryota</taxon>
        <taxon>Viridiplantae</taxon>
        <taxon>Streptophyta</taxon>
        <taxon>Embryophyta</taxon>
        <taxon>Tracheophyta</taxon>
        <taxon>Spermatophyta</taxon>
        <taxon>Magnoliopsida</taxon>
        <taxon>eudicotyledons</taxon>
        <taxon>Gunneridae</taxon>
        <taxon>Pentapetalae</taxon>
        <taxon>rosids</taxon>
        <taxon>fabids</taxon>
        <taxon>Fabales</taxon>
        <taxon>Fabaceae</taxon>
        <taxon>Papilionoideae</taxon>
        <taxon>50 kb inversion clade</taxon>
        <taxon>NPAAA clade</taxon>
        <taxon>indigoferoid/millettioid clade</taxon>
        <taxon>Phaseoleae</taxon>
        <taxon>Flemingia</taxon>
    </lineage>
</organism>
<dbReference type="EMBL" id="JBGMDY010000004">
    <property type="protein sequence ID" value="KAL2338204.1"/>
    <property type="molecule type" value="Genomic_DNA"/>
</dbReference>
<evidence type="ECO:0000256" key="1">
    <source>
        <dbReference type="SAM" id="MobiDB-lite"/>
    </source>
</evidence>
<protein>
    <recommendedName>
        <fullName evidence="5">Transmembrane protein</fullName>
    </recommendedName>
</protein>
<reference evidence="3 4" key="1">
    <citation type="submission" date="2024-08" db="EMBL/GenBank/DDBJ databases">
        <title>Insights into the chromosomal genome structure of Flemingia macrophylla.</title>
        <authorList>
            <person name="Ding Y."/>
            <person name="Zhao Y."/>
            <person name="Bi W."/>
            <person name="Wu M."/>
            <person name="Zhao G."/>
            <person name="Gong Y."/>
            <person name="Li W."/>
            <person name="Zhang P."/>
        </authorList>
    </citation>
    <scope>NUCLEOTIDE SEQUENCE [LARGE SCALE GENOMIC DNA]</scope>
    <source>
        <strain evidence="3">DYQJB</strain>
        <tissue evidence="3">Leaf</tissue>
    </source>
</reference>
<feature type="compositionally biased region" description="Polar residues" evidence="1">
    <location>
        <begin position="194"/>
        <end position="207"/>
    </location>
</feature>
<feature type="region of interest" description="Disordered" evidence="1">
    <location>
        <begin position="119"/>
        <end position="150"/>
    </location>
</feature>
<dbReference type="PANTHER" id="PTHR36339:SF2">
    <property type="entry name" value="F23A5.5"/>
    <property type="match status" value="1"/>
</dbReference>